<feature type="transmembrane region" description="Helical" evidence="1">
    <location>
        <begin position="138"/>
        <end position="160"/>
    </location>
</feature>
<proteinExistence type="predicted"/>
<feature type="domain" description="Fatty acid desaturase" evidence="2">
    <location>
        <begin position="106"/>
        <end position="350"/>
    </location>
</feature>
<evidence type="ECO:0000313" key="3">
    <source>
        <dbReference type="EMBL" id="ELU01782.1"/>
    </source>
</evidence>
<dbReference type="InterPro" id="IPR005804">
    <property type="entry name" value="FA_desaturase_dom"/>
</dbReference>
<dbReference type="EMBL" id="AMQN01009132">
    <property type="status" value="NOT_ANNOTATED_CDS"/>
    <property type="molecule type" value="Genomic_DNA"/>
</dbReference>
<feature type="transmembrane region" description="Helical" evidence="1">
    <location>
        <begin position="105"/>
        <end position="126"/>
    </location>
</feature>
<reference evidence="4" key="3">
    <citation type="submission" date="2015-06" db="UniProtKB">
        <authorList>
            <consortium name="EnsemblMetazoa"/>
        </authorList>
    </citation>
    <scope>IDENTIFICATION</scope>
</reference>
<dbReference type="InterPro" id="IPR012171">
    <property type="entry name" value="Fatty_acid_desaturase"/>
</dbReference>
<feature type="transmembrane region" description="Helical" evidence="1">
    <location>
        <begin position="193"/>
        <end position="210"/>
    </location>
</feature>
<dbReference type="HOGENOM" id="CLU_033094_1_0_1"/>
<dbReference type="GO" id="GO:0006629">
    <property type="term" value="P:lipid metabolic process"/>
    <property type="evidence" value="ECO:0007669"/>
    <property type="project" value="InterPro"/>
</dbReference>
<keyword evidence="5" id="KW-1185">Reference proteome</keyword>
<dbReference type="EnsemblMetazoa" id="CapteT172295">
    <property type="protein sequence ID" value="CapteP172295"/>
    <property type="gene ID" value="CapteG172295"/>
</dbReference>
<evidence type="ECO:0000256" key="1">
    <source>
        <dbReference type="SAM" id="Phobius"/>
    </source>
</evidence>
<accession>R7UES5</accession>
<sequence length="386" mass="44507">MVLTESANFALGAGLFLRSVFKAAVTYVNENKAPRPDKLKGINLKEPLPDNLPTIIDIKRALPKHCFQPDLSKSLYYMAKDIILAAVIFAVFKAIHVTFPSPYIYWPSMVLYWAMQGTIFTALFVVGHDCGHGSFSNYPSINTLVGNITHAFLFCPYYMWKLSHRHHHKFTGNIDKDEVFYPVRESDPHAHNATMPGFGFGIGWFGYLATGYKPRACYHFNPFDKMFKGHFFQCCLSLLALGVMTYCLHLLYLAEGWGGLFCYYIVPDFIFACFIVVITFLHHSEMNIPWFVDERWDFVKGQLSTIDRNYGIVHSVIHNIGTHQMHHMFAHIPHYHLEEATAAFRKAFPDLVKICDEPILPSFVRMYLKYEKQSVVQDDVQVHYYK</sequence>
<dbReference type="EMBL" id="KB304688">
    <property type="protein sequence ID" value="ELU01782.1"/>
    <property type="molecule type" value="Genomic_DNA"/>
</dbReference>
<feature type="transmembrane region" description="Helical" evidence="1">
    <location>
        <begin position="258"/>
        <end position="281"/>
    </location>
</feature>
<protein>
    <recommendedName>
        <fullName evidence="2">Fatty acid desaturase domain-containing protein</fullName>
    </recommendedName>
</protein>
<evidence type="ECO:0000259" key="2">
    <source>
        <dbReference type="Pfam" id="PF00487"/>
    </source>
</evidence>
<dbReference type="PANTHER" id="PTHR32100">
    <property type="entry name" value="OMEGA-6 FATTY ACID DESATURASE, CHLOROPLASTIC"/>
    <property type="match status" value="1"/>
</dbReference>
<feature type="transmembrane region" description="Helical" evidence="1">
    <location>
        <begin position="231"/>
        <end position="252"/>
    </location>
</feature>
<gene>
    <name evidence="3" type="ORF">CAPTEDRAFT_172295</name>
</gene>
<dbReference type="STRING" id="283909.R7UES5"/>
<dbReference type="Proteomes" id="UP000014760">
    <property type="component" value="Unassembled WGS sequence"/>
</dbReference>
<dbReference type="GO" id="GO:0016491">
    <property type="term" value="F:oxidoreductase activity"/>
    <property type="evidence" value="ECO:0007669"/>
    <property type="project" value="InterPro"/>
</dbReference>
<keyword evidence="1" id="KW-0472">Membrane</keyword>
<keyword evidence="1" id="KW-1133">Transmembrane helix</keyword>
<reference evidence="3 5" key="2">
    <citation type="journal article" date="2013" name="Nature">
        <title>Insights into bilaterian evolution from three spiralian genomes.</title>
        <authorList>
            <person name="Simakov O."/>
            <person name="Marletaz F."/>
            <person name="Cho S.J."/>
            <person name="Edsinger-Gonzales E."/>
            <person name="Havlak P."/>
            <person name="Hellsten U."/>
            <person name="Kuo D.H."/>
            <person name="Larsson T."/>
            <person name="Lv J."/>
            <person name="Arendt D."/>
            <person name="Savage R."/>
            <person name="Osoegawa K."/>
            <person name="de Jong P."/>
            <person name="Grimwood J."/>
            <person name="Chapman J.A."/>
            <person name="Shapiro H."/>
            <person name="Aerts A."/>
            <person name="Otillar R.P."/>
            <person name="Terry A.Y."/>
            <person name="Boore J.L."/>
            <person name="Grigoriev I.V."/>
            <person name="Lindberg D.R."/>
            <person name="Seaver E.C."/>
            <person name="Weisblat D.A."/>
            <person name="Putnam N.H."/>
            <person name="Rokhsar D.S."/>
        </authorList>
    </citation>
    <scope>NUCLEOTIDE SEQUENCE</scope>
    <source>
        <strain evidence="3 5">I ESC-2004</strain>
    </source>
</reference>
<dbReference type="OrthoDB" id="1461976at2759"/>
<reference evidence="5" key="1">
    <citation type="submission" date="2012-12" db="EMBL/GenBank/DDBJ databases">
        <authorList>
            <person name="Hellsten U."/>
            <person name="Grimwood J."/>
            <person name="Chapman J.A."/>
            <person name="Shapiro H."/>
            <person name="Aerts A."/>
            <person name="Otillar R.P."/>
            <person name="Terry A.Y."/>
            <person name="Boore J.L."/>
            <person name="Simakov O."/>
            <person name="Marletaz F."/>
            <person name="Cho S.-J."/>
            <person name="Edsinger-Gonzales E."/>
            <person name="Havlak P."/>
            <person name="Kuo D.-H."/>
            <person name="Larsson T."/>
            <person name="Lv J."/>
            <person name="Arendt D."/>
            <person name="Savage R."/>
            <person name="Osoegawa K."/>
            <person name="de Jong P."/>
            <person name="Lindberg D.R."/>
            <person name="Seaver E.C."/>
            <person name="Weisblat D.A."/>
            <person name="Putnam N.H."/>
            <person name="Grigoriev I.V."/>
            <person name="Rokhsar D.S."/>
        </authorList>
    </citation>
    <scope>NUCLEOTIDE SEQUENCE</scope>
    <source>
        <strain evidence="5">I ESC-2004</strain>
    </source>
</reference>
<name>R7UES5_CAPTE</name>
<dbReference type="CDD" id="cd03507">
    <property type="entry name" value="Delta12-FADS-like"/>
    <property type="match status" value="1"/>
</dbReference>
<dbReference type="OMA" id="FYLFHNY"/>
<dbReference type="AlphaFoldDB" id="R7UES5"/>
<evidence type="ECO:0000313" key="5">
    <source>
        <dbReference type="Proteomes" id="UP000014760"/>
    </source>
</evidence>
<evidence type="ECO:0000313" key="4">
    <source>
        <dbReference type="EnsemblMetazoa" id="CapteP172295"/>
    </source>
</evidence>
<dbReference type="Pfam" id="PF00487">
    <property type="entry name" value="FA_desaturase"/>
    <property type="match status" value="1"/>
</dbReference>
<keyword evidence="1" id="KW-0812">Transmembrane</keyword>
<organism evidence="3">
    <name type="scientific">Capitella teleta</name>
    <name type="common">Polychaete worm</name>
    <dbReference type="NCBI Taxonomy" id="283909"/>
    <lineage>
        <taxon>Eukaryota</taxon>
        <taxon>Metazoa</taxon>
        <taxon>Spiralia</taxon>
        <taxon>Lophotrochozoa</taxon>
        <taxon>Annelida</taxon>
        <taxon>Polychaeta</taxon>
        <taxon>Sedentaria</taxon>
        <taxon>Scolecida</taxon>
        <taxon>Capitellidae</taxon>
        <taxon>Capitella</taxon>
    </lineage>
</organism>
<feature type="transmembrane region" description="Helical" evidence="1">
    <location>
        <begin position="82"/>
        <end position="99"/>
    </location>
</feature>